<sequence>MTTNHLGSVRPTEQHRYPPTASTSTSSKRSAHHGRSDDSTAAAAAATVNDGGLISYIVHTDSHGISDVRLQVSQEASSSKQPLRPVYFRERTLTEHNEIVDSIVAADSGRICWTIHRPTRGWYLHLRSPALPQETAISIRAGAKDENDPTASPLTFSVNTKVREQALDHVLPRITASTHSADRHQASSTPESTGVERDTDHRGLAIRTQDDDAHGQVMQGVAVAATGREDRSMRSGGHARRRSGATGSGKHSFDARHPSSAVTRSPMIPESDDEPTSTSQQQQQQSPRHSLPRLAIPTHTTSSTTPSPHSSGADRPYSPVLPSTPSSSASRTSTFVLTDGTKQSETPQGWARWAYSILPSELRPSLSLDADKSFSLYWLDPPRMRGEGTARESVQVVRFEDQSGRWMWNSHTRGRLTLQVSAMQAVGLQKEFWIAAALAYMQFLEDKDAYDAARDA</sequence>
<evidence type="ECO:0000313" key="3">
    <source>
        <dbReference type="Proteomes" id="UP000239563"/>
    </source>
</evidence>
<organism evidence="2 3">
    <name type="scientific">Sporisorium reilianum f. sp. reilianum</name>
    <dbReference type="NCBI Taxonomy" id="72559"/>
    <lineage>
        <taxon>Eukaryota</taxon>
        <taxon>Fungi</taxon>
        <taxon>Dikarya</taxon>
        <taxon>Basidiomycota</taxon>
        <taxon>Ustilaginomycotina</taxon>
        <taxon>Ustilaginomycetes</taxon>
        <taxon>Ustilaginales</taxon>
        <taxon>Ustilaginaceae</taxon>
        <taxon>Sporisorium</taxon>
    </lineage>
</organism>
<feature type="compositionally biased region" description="Low complexity" evidence="1">
    <location>
        <begin position="297"/>
        <end position="311"/>
    </location>
</feature>
<accession>A0A2N8U747</accession>
<dbReference type="EMBL" id="LT795054">
    <property type="protein sequence ID" value="SJX60113.1"/>
    <property type="molecule type" value="Genomic_DNA"/>
</dbReference>
<evidence type="ECO:0000256" key="1">
    <source>
        <dbReference type="SAM" id="MobiDB-lite"/>
    </source>
</evidence>
<dbReference type="Proteomes" id="UP000239563">
    <property type="component" value="Chromosome I"/>
</dbReference>
<gene>
    <name evidence="2" type="ORF">SRS1_11426</name>
</gene>
<feature type="compositionally biased region" description="Low complexity" evidence="1">
    <location>
        <begin position="276"/>
        <end position="286"/>
    </location>
</feature>
<evidence type="ECO:0000313" key="2">
    <source>
        <dbReference type="EMBL" id="SJX60113.1"/>
    </source>
</evidence>
<protein>
    <submittedName>
        <fullName evidence="2">Uncharacterized protein</fullName>
    </submittedName>
</protein>
<proteinExistence type="predicted"/>
<reference evidence="2 3" key="1">
    <citation type="submission" date="2017-02" db="EMBL/GenBank/DDBJ databases">
        <authorList>
            <person name="Peterson S.W."/>
        </authorList>
    </citation>
    <scope>NUCLEOTIDE SEQUENCE [LARGE SCALE GENOMIC DNA]</scope>
    <source>
        <strain evidence="2 3">SRS1_H2-8</strain>
    </source>
</reference>
<feature type="region of interest" description="Disordered" evidence="1">
    <location>
        <begin position="1"/>
        <end position="42"/>
    </location>
</feature>
<feature type="region of interest" description="Disordered" evidence="1">
    <location>
        <begin position="223"/>
        <end position="344"/>
    </location>
</feature>
<feature type="compositionally biased region" description="Low complexity" evidence="1">
    <location>
        <begin position="318"/>
        <end position="334"/>
    </location>
</feature>
<name>A0A2N8U747_9BASI</name>
<feature type="region of interest" description="Disordered" evidence="1">
    <location>
        <begin position="176"/>
        <end position="201"/>
    </location>
</feature>
<dbReference type="AlphaFoldDB" id="A0A2N8U747"/>